<keyword evidence="6 8" id="KW-1133">Transmembrane helix</keyword>
<evidence type="ECO:0000256" key="3">
    <source>
        <dbReference type="ARBA" id="ARBA00022448"/>
    </source>
</evidence>
<dbReference type="Pfam" id="PF04066">
    <property type="entry name" value="MrpF_PhaF"/>
    <property type="match status" value="1"/>
</dbReference>
<evidence type="ECO:0000256" key="5">
    <source>
        <dbReference type="ARBA" id="ARBA00022692"/>
    </source>
</evidence>
<accession>A0A0S2HY22</accession>
<dbReference type="EMBL" id="CP013118">
    <property type="protein sequence ID" value="ALO14904.1"/>
    <property type="molecule type" value="Genomic_DNA"/>
</dbReference>
<evidence type="ECO:0000313" key="10">
    <source>
        <dbReference type="Proteomes" id="UP000064893"/>
    </source>
</evidence>
<keyword evidence="5 8" id="KW-0812">Transmembrane</keyword>
<proteinExistence type="inferred from homology"/>
<organism evidence="9 10">
    <name type="scientific">Salinivirga cyanobacteriivorans</name>
    <dbReference type="NCBI Taxonomy" id="1307839"/>
    <lineage>
        <taxon>Bacteria</taxon>
        <taxon>Pseudomonadati</taxon>
        <taxon>Bacteroidota</taxon>
        <taxon>Bacteroidia</taxon>
        <taxon>Bacteroidales</taxon>
        <taxon>Salinivirgaceae</taxon>
        <taxon>Salinivirga</taxon>
    </lineage>
</organism>
<comment type="subcellular location">
    <subcellularLocation>
        <location evidence="1">Cell membrane</location>
        <topology evidence="1">Multi-pass membrane protein</topology>
    </subcellularLocation>
</comment>
<dbReference type="PANTHER" id="PTHR34702:SF1">
    <property type="entry name" value="NA(+)_H(+) ANTIPORTER SUBUNIT F"/>
    <property type="match status" value="1"/>
</dbReference>
<protein>
    <submittedName>
        <fullName evidence="9">Sodium-cholate efflux protein MrpF</fullName>
    </submittedName>
</protein>
<feature type="transmembrane region" description="Helical" evidence="8">
    <location>
        <begin position="36"/>
        <end position="53"/>
    </location>
</feature>
<dbReference type="InterPro" id="IPR007208">
    <property type="entry name" value="MrpF/PhaF-like"/>
</dbReference>
<keyword evidence="3" id="KW-0813">Transport</keyword>
<evidence type="ECO:0000256" key="1">
    <source>
        <dbReference type="ARBA" id="ARBA00004651"/>
    </source>
</evidence>
<dbReference type="GO" id="GO:0005886">
    <property type="term" value="C:plasma membrane"/>
    <property type="evidence" value="ECO:0007669"/>
    <property type="project" value="UniProtKB-SubCell"/>
</dbReference>
<dbReference type="STRING" id="1307839.L21SP5_01250"/>
<dbReference type="GO" id="GO:0015385">
    <property type="term" value="F:sodium:proton antiporter activity"/>
    <property type="evidence" value="ECO:0007669"/>
    <property type="project" value="TreeGrafter"/>
</dbReference>
<evidence type="ECO:0000256" key="8">
    <source>
        <dbReference type="SAM" id="Phobius"/>
    </source>
</evidence>
<evidence type="ECO:0000256" key="6">
    <source>
        <dbReference type="ARBA" id="ARBA00022989"/>
    </source>
</evidence>
<evidence type="ECO:0000256" key="7">
    <source>
        <dbReference type="ARBA" id="ARBA00023136"/>
    </source>
</evidence>
<gene>
    <name evidence="9" type="primary">mrpF_1</name>
    <name evidence="9" type="ORF">L21SP5_01250</name>
</gene>
<dbReference type="OrthoDB" id="9799958at2"/>
<keyword evidence="10" id="KW-1185">Reference proteome</keyword>
<name>A0A0S2HY22_9BACT</name>
<dbReference type="AlphaFoldDB" id="A0A0S2HY22"/>
<feature type="transmembrane region" description="Helical" evidence="8">
    <location>
        <begin position="6"/>
        <end position="24"/>
    </location>
</feature>
<keyword evidence="7 8" id="KW-0472">Membrane</keyword>
<dbReference type="Proteomes" id="UP000064893">
    <property type="component" value="Chromosome"/>
</dbReference>
<sequence>MNDLLHILLYIQIGLCVFCLYRIIRGPSIADRMVGVDIFGILVVGICAILSIITGKTFIIDIGIAWIILSFIGTLTLAKYLGGKSLNE</sequence>
<dbReference type="RefSeq" id="WP_057952415.1">
    <property type="nucleotide sequence ID" value="NZ_CP013118.1"/>
</dbReference>
<dbReference type="KEGG" id="blq:L21SP5_01250"/>
<evidence type="ECO:0000256" key="4">
    <source>
        <dbReference type="ARBA" id="ARBA00022475"/>
    </source>
</evidence>
<reference evidence="9 10" key="1">
    <citation type="submission" date="2015-11" db="EMBL/GenBank/DDBJ databases">
        <title>Description and complete genome sequence of a novel strain predominating in hypersaline microbial mats and representing a new family of the Bacteriodetes phylum.</title>
        <authorList>
            <person name="Spring S."/>
            <person name="Bunk B."/>
            <person name="Sproer C."/>
            <person name="Klenk H.-P."/>
        </authorList>
    </citation>
    <scope>NUCLEOTIDE SEQUENCE [LARGE SCALE GENOMIC DNA]</scope>
    <source>
        <strain evidence="9 10">L21-Spi-D4</strain>
    </source>
</reference>
<feature type="transmembrane region" description="Helical" evidence="8">
    <location>
        <begin position="59"/>
        <end position="82"/>
    </location>
</feature>
<comment type="similarity">
    <text evidence="2">Belongs to the CPA3 antiporters (TC 2.A.63) subunit F family.</text>
</comment>
<evidence type="ECO:0000313" key="9">
    <source>
        <dbReference type="EMBL" id="ALO14904.1"/>
    </source>
</evidence>
<dbReference type="PANTHER" id="PTHR34702">
    <property type="entry name" value="NA(+)/H(+) ANTIPORTER SUBUNIT F1"/>
    <property type="match status" value="1"/>
</dbReference>
<evidence type="ECO:0000256" key="2">
    <source>
        <dbReference type="ARBA" id="ARBA00009212"/>
    </source>
</evidence>
<keyword evidence="4" id="KW-1003">Cell membrane</keyword>